<dbReference type="InterPro" id="IPR044714">
    <property type="entry name" value="AtSIBP1-like"/>
</dbReference>
<gene>
    <name evidence="2" type="ORF">SPIL2461_LOCUS4260</name>
</gene>
<feature type="domain" description="BTB" evidence="1">
    <location>
        <begin position="63"/>
        <end position="130"/>
    </location>
</feature>
<dbReference type="CDD" id="cd18186">
    <property type="entry name" value="BTB_POZ_ZBTB_KLHL-like"/>
    <property type="match status" value="1"/>
</dbReference>
<dbReference type="AlphaFoldDB" id="A0A812LJL7"/>
<dbReference type="PROSITE" id="PS50097">
    <property type="entry name" value="BTB"/>
    <property type="match status" value="1"/>
</dbReference>
<proteinExistence type="predicted"/>
<reference evidence="2" key="1">
    <citation type="submission" date="2021-02" db="EMBL/GenBank/DDBJ databases">
        <authorList>
            <person name="Dougan E. K."/>
            <person name="Rhodes N."/>
            <person name="Thang M."/>
            <person name="Chan C."/>
        </authorList>
    </citation>
    <scope>NUCLEOTIDE SEQUENCE</scope>
</reference>
<dbReference type="InterPro" id="IPR000210">
    <property type="entry name" value="BTB/POZ_dom"/>
</dbReference>
<evidence type="ECO:0000259" key="1">
    <source>
        <dbReference type="PROSITE" id="PS50097"/>
    </source>
</evidence>
<keyword evidence="3" id="KW-1185">Reference proteome</keyword>
<sequence length="229" mass="24868">VSLTIAWLLELQPFAPEALPFIQYFQGVLDAIARTADALDRKVAVDQSAVSRWEVMRNMTDTHNVALATADGVVSCHDIVLVASSPVLKAMLSSTMQEGKSKSIQVEQFSLAGVSLLLDILYMSSTRSDPDCQATLEALALAHCWEVKSAVHVLADLLRSMLSEETFAAIAEAAVLHGPEALQRQCALFASENTQVQTLALSPAAVAMLGLSNERPDDQCKTVRRRRVF</sequence>
<organism evidence="2 3">
    <name type="scientific">Symbiodinium pilosum</name>
    <name type="common">Dinoflagellate</name>
    <dbReference type="NCBI Taxonomy" id="2952"/>
    <lineage>
        <taxon>Eukaryota</taxon>
        <taxon>Sar</taxon>
        <taxon>Alveolata</taxon>
        <taxon>Dinophyceae</taxon>
        <taxon>Suessiales</taxon>
        <taxon>Symbiodiniaceae</taxon>
        <taxon>Symbiodinium</taxon>
    </lineage>
</organism>
<dbReference type="InterPro" id="IPR011333">
    <property type="entry name" value="SKP1/BTB/POZ_sf"/>
</dbReference>
<dbReference type="SMART" id="SM00225">
    <property type="entry name" value="BTB"/>
    <property type="match status" value="1"/>
</dbReference>
<evidence type="ECO:0000313" key="3">
    <source>
        <dbReference type="Proteomes" id="UP000649617"/>
    </source>
</evidence>
<accession>A0A812LJL7</accession>
<evidence type="ECO:0000313" key="2">
    <source>
        <dbReference type="EMBL" id="CAE7242367.1"/>
    </source>
</evidence>
<dbReference type="Proteomes" id="UP000649617">
    <property type="component" value="Unassembled WGS sequence"/>
</dbReference>
<dbReference type="PANTHER" id="PTHR46672">
    <property type="entry name" value="OS08G0495500 PROTEIN-RELATED"/>
    <property type="match status" value="1"/>
</dbReference>
<dbReference type="OrthoDB" id="6359816at2759"/>
<dbReference type="EMBL" id="CAJNIZ010005516">
    <property type="protein sequence ID" value="CAE7242367.1"/>
    <property type="molecule type" value="Genomic_DNA"/>
</dbReference>
<name>A0A812LJL7_SYMPI</name>
<dbReference type="Gene3D" id="3.30.710.10">
    <property type="entry name" value="Potassium Channel Kv1.1, Chain A"/>
    <property type="match status" value="1"/>
</dbReference>
<dbReference type="SUPFAM" id="SSF54695">
    <property type="entry name" value="POZ domain"/>
    <property type="match status" value="1"/>
</dbReference>
<protein>
    <recommendedName>
        <fullName evidence="1">BTB domain-containing protein</fullName>
    </recommendedName>
</protein>
<dbReference type="PANTHER" id="PTHR46672:SF8">
    <property type="entry name" value="BTB DOMAIN-CONTAINING PROTEIN"/>
    <property type="match status" value="1"/>
</dbReference>
<feature type="non-terminal residue" evidence="2">
    <location>
        <position position="229"/>
    </location>
</feature>
<comment type="caution">
    <text evidence="2">The sequence shown here is derived from an EMBL/GenBank/DDBJ whole genome shotgun (WGS) entry which is preliminary data.</text>
</comment>
<dbReference type="Pfam" id="PF00651">
    <property type="entry name" value="BTB"/>
    <property type="match status" value="1"/>
</dbReference>